<accession>A0A9J5W3Z8</accession>
<proteinExistence type="predicted"/>
<sequence>MLWSECLLPASNPNVNLIQLCITFDAMLGMSTATNLFFPIFEFLTSSSTNYLPHFGAFGTLTSSCAINSGTGEACLDSNSTIMLF</sequence>
<protein>
    <submittedName>
        <fullName evidence="1">Uncharacterized protein</fullName>
    </submittedName>
</protein>
<reference evidence="1 2" key="1">
    <citation type="submission" date="2020-09" db="EMBL/GenBank/DDBJ databases">
        <title>De no assembly of potato wild relative species, Solanum commersonii.</title>
        <authorList>
            <person name="Cho K."/>
        </authorList>
    </citation>
    <scope>NUCLEOTIDE SEQUENCE [LARGE SCALE GENOMIC DNA]</scope>
    <source>
        <strain evidence="1">LZ3.2</strain>
        <tissue evidence="1">Leaf</tissue>
    </source>
</reference>
<name>A0A9J5W3Z8_SOLCO</name>
<keyword evidence="2" id="KW-1185">Reference proteome</keyword>
<organism evidence="1 2">
    <name type="scientific">Solanum commersonii</name>
    <name type="common">Commerson's wild potato</name>
    <name type="synonym">Commerson's nightshade</name>
    <dbReference type="NCBI Taxonomy" id="4109"/>
    <lineage>
        <taxon>Eukaryota</taxon>
        <taxon>Viridiplantae</taxon>
        <taxon>Streptophyta</taxon>
        <taxon>Embryophyta</taxon>
        <taxon>Tracheophyta</taxon>
        <taxon>Spermatophyta</taxon>
        <taxon>Magnoliopsida</taxon>
        <taxon>eudicotyledons</taxon>
        <taxon>Gunneridae</taxon>
        <taxon>Pentapetalae</taxon>
        <taxon>asterids</taxon>
        <taxon>lamiids</taxon>
        <taxon>Solanales</taxon>
        <taxon>Solanaceae</taxon>
        <taxon>Solanoideae</taxon>
        <taxon>Solaneae</taxon>
        <taxon>Solanum</taxon>
    </lineage>
</organism>
<comment type="caution">
    <text evidence="1">The sequence shown here is derived from an EMBL/GenBank/DDBJ whole genome shotgun (WGS) entry which is preliminary data.</text>
</comment>
<dbReference type="EMBL" id="JACXVP010000012">
    <property type="protein sequence ID" value="KAG5570121.1"/>
    <property type="molecule type" value="Genomic_DNA"/>
</dbReference>
<dbReference type="Proteomes" id="UP000824120">
    <property type="component" value="Chromosome 12"/>
</dbReference>
<evidence type="ECO:0000313" key="1">
    <source>
        <dbReference type="EMBL" id="KAG5570121.1"/>
    </source>
</evidence>
<evidence type="ECO:0000313" key="2">
    <source>
        <dbReference type="Proteomes" id="UP000824120"/>
    </source>
</evidence>
<dbReference type="AlphaFoldDB" id="A0A9J5W3Z8"/>
<gene>
    <name evidence="1" type="ORF">H5410_059887</name>
</gene>